<dbReference type="STRING" id="1079859.SAMN04515674_10881"/>
<dbReference type="OrthoDB" id="560496at2"/>
<comment type="similarity">
    <text evidence="5">Belongs to the 4-toluene sulfonate uptake permease (TSUP) (TC 2.A.102) family.</text>
</comment>
<keyword evidence="2 5" id="KW-0812">Transmembrane</keyword>
<dbReference type="PANTHER" id="PTHR43701:SF5">
    <property type="entry name" value="MEMBRANE TRANSPORTER PROTEIN-RELATED"/>
    <property type="match status" value="1"/>
</dbReference>
<dbReference type="GO" id="GO:0005886">
    <property type="term" value="C:plasma membrane"/>
    <property type="evidence" value="ECO:0007669"/>
    <property type="project" value="UniProtKB-SubCell"/>
</dbReference>
<dbReference type="InterPro" id="IPR051598">
    <property type="entry name" value="TSUP/Inactive_protease-like"/>
</dbReference>
<dbReference type="AlphaFoldDB" id="A0A1I5UVS2"/>
<evidence type="ECO:0000256" key="1">
    <source>
        <dbReference type="ARBA" id="ARBA00004141"/>
    </source>
</evidence>
<evidence type="ECO:0000256" key="5">
    <source>
        <dbReference type="RuleBase" id="RU363041"/>
    </source>
</evidence>
<dbReference type="InterPro" id="IPR002781">
    <property type="entry name" value="TM_pro_TauE-like"/>
</dbReference>
<organism evidence="6 7">
    <name type="scientific">Pseudarcicella hirudinis</name>
    <dbReference type="NCBI Taxonomy" id="1079859"/>
    <lineage>
        <taxon>Bacteria</taxon>
        <taxon>Pseudomonadati</taxon>
        <taxon>Bacteroidota</taxon>
        <taxon>Cytophagia</taxon>
        <taxon>Cytophagales</taxon>
        <taxon>Flectobacillaceae</taxon>
        <taxon>Pseudarcicella</taxon>
    </lineage>
</organism>
<feature type="transmembrane region" description="Helical" evidence="5">
    <location>
        <begin position="201"/>
        <end position="219"/>
    </location>
</feature>
<feature type="transmembrane region" description="Helical" evidence="5">
    <location>
        <begin position="44"/>
        <end position="62"/>
    </location>
</feature>
<feature type="transmembrane region" description="Helical" evidence="5">
    <location>
        <begin position="128"/>
        <end position="159"/>
    </location>
</feature>
<evidence type="ECO:0000313" key="7">
    <source>
        <dbReference type="Proteomes" id="UP000199306"/>
    </source>
</evidence>
<evidence type="ECO:0000313" key="6">
    <source>
        <dbReference type="EMBL" id="SFP99355.1"/>
    </source>
</evidence>
<gene>
    <name evidence="6" type="ORF">SAMN04515674_10881</name>
</gene>
<keyword evidence="7" id="KW-1185">Reference proteome</keyword>
<proteinExistence type="inferred from homology"/>
<evidence type="ECO:0000256" key="4">
    <source>
        <dbReference type="ARBA" id="ARBA00023136"/>
    </source>
</evidence>
<feature type="transmembrane region" description="Helical" evidence="5">
    <location>
        <begin position="171"/>
        <end position="189"/>
    </location>
</feature>
<evidence type="ECO:0000256" key="2">
    <source>
        <dbReference type="ARBA" id="ARBA00022692"/>
    </source>
</evidence>
<reference evidence="6 7" key="1">
    <citation type="submission" date="2016-10" db="EMBL/GenBank/DDBJ databases">
        <authorList>
            <person name="de Groot N.N."/>
        </authorList>
    </citation>
    <scope>NUCLEOTIDE SEQUENCE [LARGE SCALE GENOMIC DNA]</scope>
    <source>
        <strain evidence="7">E92,LMG 26720,CCM 7988</strain>
    </source>
</reference>
<comment type="subcellular location">
    <subcellularLocation>
        <location evidence="5">Cell membrane</location>
        <topology evidence="5">Multi-pass membrane protein</topology>
    </subcellularLocation>
    <subcellularLocation>
        <location evidence="1">Membrane</location>
        <topology evidence="1">Multi-pass membrane protein</topology>
    </subcellularLocation>
</comment>
<keyword evidence="5" id="KW-1003">Cell membrane</keyword>
<name>A0A1I5UVS2_9BACT</name>
<sequence length="245" mass="26378">MSSELTILFLLVLGTVAFLYSSVGHGGASGYLATMALFSVEPSLMKSTALILNIFVSLMAFYQYYRGGHFKWKLFYPFALASIPFSFIGATIPITDTIYKKVLAACILISLIRLLFRPKDKPGENTPIPLIGGLMVGAGIGLLSGMLGIGGGIILSPVMLLMNWGKMKETATVSALFIFVNSISGLIGMFSKGFTPNPETFSWLIVAFIGGIIGSYLGSKKFNVPTLRYLLAISLSIACLKLIFT</sequence>
<protein>
    <recommendedName>
        <fullName evidence="5">Probable membrane transporter protein</fullName>
    </recommendedName>
</protein>
<accession>A0A1I5UVS2</accession>
<evidence type="ECO:0000256" key="3">
    <source>
        <dbReference type="ARBA" id="ARBA00022989"/>
    </source>
</evidence>
<keyword evidence="3 5" id="KW-1133">Transmembrane helix</keyword>
<dbReference type="Pfam" id="PF01925">
    <property type="entry name" value="TauE"/>
    <property type="match status" value="1"/>
</dbReference>
<dbReference type="RefSeq" id="WP_092017925.1">
    <property type="nucleotide sequence ID" value="NZ_FOXH01000008.1"/>
</dbReference>
<feature type="transmembrane region" description="Helical" evidence="5">
    <location>
        <begin position="74"/>
        <end position="92"/>
    </location>
</feature>
<keyword evidence="4 5" id="KW-0472">Membrane</keyword>
<dbReference type="Proteomes" id="UP000199306">
    <property type="component" value="Unassembled WGS sequence"/>
</dbReference>
<dbReference type="PANTHER" id="PTHR43701">
    <property type="entry name" value="MEMBRANE TRANSPORTER PROTEIN MJ0441-RELATED"/>
    <property type="match status" value="1"/>
</dbReference>
<dbReference type="EMBL" id="FOXH01000008">
    <property type="protein sequence ID" value="SFP99355.1"/>
    <property type="molecule type" value="Genomic_DNA"/>
</dbReference>